<accession>A0AAJ0BV11</accession>
<gene>
    <name evidence="1" type="ORF">QBC33DRAFT_549513</name>
</gene>
<dbReference type="Proteomes" id="UP001244011">
    <property type="component" value="Unassembled WGS sequence"/>
</dbReference>
<sequence>MPPSSTSSSKSLRTLSRALDSFSAATPTLCDIICAHSRVTNRHLMFGFDGDHIVMDDVSSGGSEVSLDGRGRCLTCPKPNKPCRFILPPGSMVTISIPSFEL</sequence>
<keyword evidence="2" id="KW-1185">Reference proteome</keyword>
<protein>
    <submittedName>
        <fullName evidence="1">Uncharacterized protein</fullName>
    </submittedName>
</protein>
<dbReference type="RefSeq" id="XP_060279822.1">
    <property type="nucleotide sequence ID" value="XM_060428972.1"/>
</dbReference>
<dbReference type="AlphaFoldDB" id="A0AAJ0BV11"/>
<comment type="caution">
    <text evidence="1">The sequence shown here is derived from an EMBL/GenBank/DDBJ whole genome shotgun (WGS) entry which is preliminary data.</text>
</comment>
<dbReference type="EMBL" id="MU839026">
    <property type="protein sequence ID" value="KAK1763609.1"/>
    <property type="molecule type" value="Genomic_DNA"/>
</dbReference>
<evidence type="ECO:0000313" key="2">
    <source>
        <dbReference type="Proteomes" id="UP001244011"/>
    </source>
</evidence>
<dbReference type="GeneID" id="85312159"/>
<name>A0AAJ0BV11_9PEZI</name>
<organism evidence="1 2">
    <name type="scientific">Phialemonium atrogriseum</name>
    <dbReference type="NCBI Taxonomy" id="1093897"/>
    <lineage>
        <taxon>Eukaryota</taxon>
        <taxon>Fungi</taxon>
        <taxon>Dikarya</taxon>
        <taxon>Ascomycota</taxon>
        <taxon>Pezizomycotina</taxon>
        <taxon>Sordariomycetes</taxon>
        <taxon>Sordariomycetidae</taxon>
        <taxon>Cephalothecales</taxon>
        <taxon>Cephalothecaceae</taxon>
        <taxon>Phialemonium</taxon>
    </lineage>
</organism>
<reference evidence="1" key="1">
    <citation type="submission" date="2023-06" db="EMBL/GenBank/DDBJ databases">
        <title>Genome-scale phylogeny and comparative genomics of the fungal order Sordariales.</title>
        <authorList>
            <consortium name="Lawrence Berkeley National Laboratory"/>
            <person name="Hensen N."/>
            <person name="Bonometti L."/>
            <person name="Westerberg I."/>
            <person name="Brannstrom I.O."/>
            <person name="Guillou S."/>
            <person name="Cros-Aarteil S."/>
            <person name="Calhoun S."/>
            <person name="Haridas S."/>
            <person name="Kuo A."/>
            <person name="Mondo S."/>
            <person name="Pangilinan J."/>
            <person name="Riley R."/>
            <person name="Labutti K."/>
            <person name="Andreopoulos B."/>
            <person name="Lipzen A."/>
            <person name="Chen C."/>
            <person name="Yanf M."/>
            <person name="Daum C."/>
            <person name="Ng V."/>
            <person name="Clum A."/>
            <person name="Steindorff A."/>
            <person name="Ohm R."/>
            <person name="Martin F."/>
            <person name="Silar P."/>
            <person name="Natvig D."/>
            <person name="Lalanne C."/>
            <person name="Gautier V."/>
            <person name="Ament-Velasquez S.L."/>
            <person name="Kruys A."/>
            <person name="Hutchinson M.I."/>
            <person name="Powell A.J."/>
            <person name="Barry K."/>
            <person name="Miller A.N."/>
            <person name="Grigoriev I.V."/>
            <person name="Debuchy R."/>
            <person name="Gladieux P."/>
            <person name="Thoren M.H."/>
            <person name="Johannesson H."/>
        </authorList>
    </citation>
    <scope>NUCLEOTIDE SEQUENCE</scope>
    <source>
        <strain evidence="1">8032-3</strain>
    </source>
</reference>
<proteinExistence type="predicted"/>
<evidence type="ECO:0000313" key="1">
    <source>
        <dbReference type="EMBL" id="KAK1763609.1"/>
    </source>
</evidence>